<accession>A0A8E2DP03</accession>
<dbReference type="Proteomes" id="UP000250043">
    <property type="component" value="Unassembled WGS sequence"/>
</dbReference>
<reference evidence="2 3" key="1">
    <citation type="submission" date="2016-07" db="EMBL/GenBank/DDBJ databases">
        <title>Draft genome of the white-rot fungus Obba rivulosa 3A-2.</title>
        <authorList>
            <consortium name="DOE Joint Genome Institute"/>
            <person name="Miettinen O."/>
            <person name="Riley R."/>
            <person name="Acob R."/>
            <person name="Barry K."/>
            <person name="Cullen D."/>
            <person name="De Vries R."/>
            <person name="Hainaut M."/>
            <person name="Hatakka A."/>
            <person name="Henrissat B."/>
            <person name="Hilden K."/>
            <person name="Kuo R."/>
            <person name="Labutti K."/>
            <person name="Lipzen A."/>
            <person name="Makela M.R."/>
            <person name="Sandor L."/>
            <person name="Spatafora J.W."/>
            <person name="Grigoriev I.V."/>
            <person name="Hibbett D.S."/>
        </authorList>
    </citation>
    <scope>NUCLEOTIDE SEQUENCE [LARGE SCALE GENOMIC DNA]</scope>
    <source>
        <strain evidence="2 3">3A-2</strain>
    </source>
</reference>
<keyword evidence="3" id="KW-1185">Reference proteome</keyword>
<organism evidence="2 3">
    <name type="scientific">Obba rivulosa</name>
    <dbReference type="NCBI Taxonomy" id="1052685"/>
    <lineage>
        <taxon>Eukaryota</taxon>
        <taxon>Fungi</taxon>
        <taxon>Dikarya</taxon>
        <taxon>Basidiomycota</taxon>
        <taxon>Agaricomycotina</taxon>
        <taxon>Agaricomycetes</taxon>
        <taxon>Polyporales</taxon>
        <taxon>Gelatoporiaceae</taxon>
        <taxon>Obba</taxon>
    </lineage>
</organism>
<dbReference type="OrthoDB" id="3269515at2759"/>
<dbReference type="AlphaFoldDB" id="A0A8E2DP03"/>
<feature type="compositionally biased region" description="Low complexity" evidence="1">
    <location>
        <begin position="46"/>
        <end position="60"/>
    </location>
</feature>
<evidence type="ECO:0000256" key="1">
    <source>
        <dbReference type="SAM" id="MobiDB-lite"/>
    </source>
</evidence>
<sequence length="179" mass="19450">MFPLSKRAASPKVRIEMIDLPHSVPVSPVLPPDQNFLFPPSRTFTSRSSADRPSSSRPRPASAPPTLTKFVVSRGDKQVSLTPVSHSFRQSRSSSSFSPTNALGGLARPPPPLFRPKTFWRNTPRSGVTNASYSPSSHLIRRSTFVAAGLPLDHPVADLSALCVESRVRVVFLPPETGI</sequence>
<feature type="compositionally biased region" description="Polar residues" evidence="1">
    <location>
        <begin position="120"/>
        <end position="134"/>
    </location>
</feature>
<name>A0A8E2DP03_9APHY</name>
<evidence type="ECO:0000313" key="3">
    <source>
        <dbReference type="Proteomes" id="UP000250043"/>
    </source>
</evidence>
<feature type="region of interest" description="Disordered" evidence="1">
    <location>
        <begin position="23"/>
        <end position="67"/>
    </location>
</feature>
<dbReference type="EMBL" id="KV722370">
    <property type="protein sequence ID" value="OCH92368.1"/>
    <property type="molecule type" value="Genomic_DNA"/>
</dbReference>
<proteinExistence type="predicted"/>
<protein>
    <submittedName>
        <fullName evidence="2">Uncharacterized protein</fullName>
    </submittedName>
</protein>
<feature type="compositionally biased region" description="Low complexity" evidence="1">
    <location>
        <begin position="85"/>
        <end position="107"/>
    </location>
</feature>
<evidence type="ECO:0000313" key="2">
    <source>
        <dbReference type="EMBL" id="OCH92368.1"/>
    </source>
</evidence>
<gene>
    <name evidence="2" type="ORF">OBBRIDRAFT_456269</name>
</gene>
<feature type="region of interest" description="Disordered" evidence="1">
    <location>
        <begin position="81"/>
        <end position="134"/>
    </location>
</feature>